<keyword evidence="3" id="KW-0238">DNA-binding</keyword>
<dbReference type="SMART" id="SM00354">
    <property type="entry name" value="HTH_LACI"/>
    <property type="match status" value="1"/>
</dbReference>
<evidence type="ECO:0000313" key="8">
    <source>
        <dbReference type="Proteomes" id="UP000295064"/>
    </source>
</evidence>
<dbReference type="Gene3D" id="1.10.260.40">
    <property type="entry name" value="lambda repressor-like DNA-binding domains"/>
    <property type="match status" value="1"/>
</dbReference>
<dbReference type="Pfam" id="PF00532">
    <property type="entry name" value="Peripla_BP_1"/>
    <property type="match status" value="1"/>
</dbReference>
<evidence type="ECO:0000259" key="6">
    <source>
        <dbReference type="PROSITE" id="PS50943"/>
    </source>
</evidence>
<dbReference type="SUPFAM" id="SSF47413">
    <property type="entry name" value="lambda repressor-like DNA-binding domains"/>
    <property type="match status" value="1"/>
</dbReference>
<dbReference type="CDD" id="cd06267">
    <property type="entry name" value="PBP1_LacI_sugar_binding-like"/>
    <property type="match status" value="1"/>
</dbReference>
<accession>A0A4R6LLK7</accession>
<evidence type="ECO:0000313" key="7">
    <source>
        <dbReference type="EMBL" id="TDO86098.1"/>
    </source>
</evidence>
<dbReference type="GO" id="GO:0000976">
    <property type="term" value="F:transcription cis-regulatory region binding"/>
    <property type="evidence" value="ECO:0007669"/>
    <property type="project" value="TreeGrafter"/>
</dbReference>
<dbReference type="PANTHER" id="PTHR30146:SF148">
    <property type="entry name" value="HTH-TYPE TRANSCRIPTIONAL REPRESSOR PURR-RELATED"/>
    <property type="match status" value="1"/>
</dbReference>
<feature type="domain" description="HTH lacI-type" evidence="5">
    <location>
        <begin position="3"/>
        <end position="57"/>
    </location>
</feature>
<dbReference type="OrthoDB" id="9784962at2"/>
<name>A0A4R6LLK7_9FIRM</name>
<dbReference type="Proteomes" id="UP000295064">
    <property type="component" value="Unassembled WGS sequence"/>
</dbReference>
<dbReference type="GO" id="GO:0003700">
    <property type="term" value="F:DNA-binding transcription factor activity"/>
    <property type="evidence" value="ECO:0007669"/>
    <property type="project" value="TreeGrafter"/>
</dbReference>
<comment type="caution">
    <text evidence="7">The sequence shown here is derived from an EMBL/GenBank/DDBJ whole genome shotgun (WGS) entry which is preliminary data.</text>
</comment>
<dbReference type="InterPro" id="IPR010982">
    <property type="entry name" value="Lambda_DNA-bd_dom_sf"/>
</dbReference>
<dbReference type="PROSITE" id="PS50943">
    <property type="entry name" value="HTH_CROC1"/>
    <property type="match status" value="1"/>
</dbReference>
<dbReference type="Gene3D" id="3.40.50.2300">
    <property type="match status" value="2"/>
</dbReference>
<keyword evidence="1" id="KW-0678">Repressor</keyword>
<keyword evidence="4" id="KW-0804">Transcription</keyword>
<dbReference type="Pfam" id="PF00356">
    <property type="entry name" value="LacI"/>
    <property type="match status" value="1"/>
</dbReference>
<dbReference type="AlphaFoldDB" id="A0A4R6LLK7"/>
<dbReference type="InterPro" id="IPR001387">
    <property type="entry name" value="Cro/C1-type_HTH"/>
</dbReference>
<evidence type="ECO:0000256" key="3">
    <source>
        <dbReference type="ARBA" id="ARBA00023125"/>
    </source>
</evidence>
<dbReference type="PROSITE" id="PS00356">
    <property type="entry name" value="HTH_LACI_1"/>
    <property type="match status" value="1"/>
</dbReference>
<evidence type="ECO:0000256" key="1">
    <source>
        <dbReference type="ARBA" id="ARBA00022491"/>
    </source>
</evidence>
<organism evidence="7 8">
    <name type="scientific">Halanaerobium saccharolyticum</name>
    <dbReference type="NCBI Taxonomy" id="43595"/>
    <lineage>
        <taxon>Bacteria</taxon>
        <taxon>Bacillati</taxon>
        <taxon>Bacillota</taxon>
        <taxon>Clostridia</taxon>
        <taxon>Halanaerobiales</taxon>
        <taxon>Halanaerobiaceae</taxon>
        <taxon>Halanaerobium</taxon>
    </lineage>
</organism>
<proteinExistence type="predicted"/>
<evidence type="ECO:0000256" key="2">
    <source>
        <dbReference type="ARBA" id="ARBA00023015"/>
    </source>
</evidence>
<feature type="domain" description="HTH cro/C1-type" evidence="6">
    <location>
        <begin position="5"/>
        <end position="47"/>
    </location>
</feature>
<dbReference type="InterPro" id="IPR028082">
    <property type="entry name" value="Peripla_BP_I"/>
</dbReference>
<dbReference type="PRINTS" id="PR00036">
    <property type="entry name" value="HTHLACI"/>
</dbReference>
<reference evidence="7 8" key="1">
    <citation type="submission" date="2019-03" db="EMBL/GenBank/DDBJ databases">
        <title>Subsurface microbial communities from deep shales in Ohio and West Virginia, USA.</title>
        <authorList>
            <person name="Wrighton K."/>
        </authorList>
    </citation>
    <scope>NUCLEOTIDE SEQUENCE [LARGE SCALE GENOMIC DNA]</scope>
    <source>
        <strain evidence="7 8">MA284_T2</strain>
    </source>
</reference>
<dbReference type="SUPFAM" id="SSF53822">
    <property type="entry name" value="Periplasmic binding protein-like I"/>
    <property type="match status" value="1"/>
</dbReference>
<dbReference type="CDD" id="cd01392">
    <property type="entry name" value="HTH_LacI"/>
    <property type="match status" value="1"/>
</dbReference>
<dbReference type="InterPro" id="IPR001761">
    <property type="entry name" value="Peripla_BP/Lac1_sug-bd_dom"/>
</dbReference>
<evidence type="ECO:0000259" key="5">
    <source>
        <dbReference type="PROSITE" id="PS50932"/>
    </source>
</evidence>
<gene>
    <name evidence="7" type="ORF">DFR79_11511</name>
</gene>
<sequence>MKARMEDVAKKAGVSTATVSHVINETRFVAEDTKNKVIEAMKVLDYHPNSAARLLRSKESKIIGFLVPDISNTFFTRIAREIEVILSEKGYNLIVSNSDERIEKEKEQLKVYQSQLIDGLIMAPSANDHSYLEEESKDYPIVFIDRKPDGFNQGDCVLVDNEKGSYQAIEHLIKKGHEKIGIITGLPGLTTSTERLNGYKKALTDYNIEIDENLIKIGDSKFDSGYELTEELINSTNITALFVTNNLMTVGSMNFLKEKNIKIPEEIAIIGYDNYEWATITDPPLSVVKQPINEIGIKAAELILNRISDKKKNFEDVRLENELIIRSSC</sequence>
<dbReference type="PANTHER" id="PTHR30146">
    <property type="entry name" value="LACI-RELATED TRANSCRIPTIONAL REPRESSOR"/>
    <property type="match status" value="1"/>
</dbReference>
<evidence type="ECO:0000256" key="4">
    <source>
        <dbReference type="ARBA" id="ARBA00023163"/>
    </source>
</evidence>
<dbReference type="PROSITE" id="PS50932">
    <property type="entry name" value="HTH_LACI_2"/>
    <property type="match status" value="1"/>
</dbReference>
<dbReference type="RefSeq" id="WP_133515296.1">
    <property type="nucleotide sequence ID" value="NZ_SNWX01000015.1"/>
</dbReference>
<keyword evidence="2" id="KW-0805">Transcription regulation</keyword>
<dbReference type="EMBL" id="SNWX01000015">
    <property type="protein sequence ID" value="TDO86098.1"/>
    <property type="molecule type" value="Genomic_DNA"/>
</dbReference>
<protein>
    <submittedName>
        <fullName evidence="7">LacI family transcriptional regulator</fullName>
    </submittedName>
</protein>
<dbReference type="InterPro" id="IPR000843">
    <property type="entry name" value="HTH_LacI"/>
</dbReference>